<evidence type="ECO:0000313" key="2">
    <source>
        <dbReference type="EMBL" id="MCF8715675.1"/>
    </source>
</evidence>
<dbReference type="RefSeq" id="WP_236959641.1">
    <property type="nucleotide sequence ID" value="NZ_JAETXX010000009.1"/>
</dbReference>
<feature type="chain" id="PRO_5047253404" evidence="1">
    <location>
        <begin position="19"/>
        <end position="226"/>
    </location>
</feature>
<gene>
    <name evidence="2" type="ORF">JM658_12640</name>
</gene>
<proteinExistence type="predicted"/>
<keyword evidence="3" id="KW-1185">Reference proteome</keyword>
<reference evidence="2 3" key="1">
    <citation type="submission" date="2021-01" db="EMBL/GenBank/DDBJ databases">
        <title>Genome sequencing of Joostella atrarenae M1-2 (= KCTC 23194).</title>
        <authorList>
            <person name="Zakaria M.R."/>
            <person name="Lam M.Q."/>
            <person name="Chong C.S."/>
        </authorList>
    </citation>
    <scope>NUCLEOTIDE SEQUENCE [LARGE SCALE GENOMIC DNA]</scope>
    <source>
        <strain evidence="2 3">M1-2</strain>
    </source>
</reference>
<evidence type="ECO:0000313" key="3">
    <source>
        <dbReference type="Proteomes" id="UP000829517"/>
    </source>
</evidence>
<dbReference type="EMBL" id="JAETXX010000009">
    <property type="protein sequence ID" value="MCF8715675.1"/>
    <property type="molecule type" value="Genomic_DNA"/>
</dbReference>
<accession>A0ABS9J5G2</accession>
<comment type="caution">
    <text evidence="2">The sequence shown here is derived from an EMBL/GenBank/DDBJ whole genome shotgun (WGS) entry which is preliminary data.</text>
</comment>
<sequence>MKKLFIICTLLMSLFSSCETENSEDVTQDRIYTSYEILYIQDEDKTIAKALFTFGNGEGTRLQLSEGASITFNNTKIPFNSLLGNYELEMSGLVDSGSFTYKDLEGNTFSNSFTINPISFTESVPMTIDRSKSYDINWGGSPVGSNDSSVVVTVVPNNLGQSKVFIEADENAETVVLNPTILGEIDPQPGRLYIERKDVLREMESTSAGGVFYGNYRAKSVEVTIK</sequence>
<protein>
    <submittedName>
        <fullName evidence="2">Uncharacterized protein</fullName>
    </submittedName>
</protein>
<name>A0ABS9J5G2_9FLAO</name>
<evidence type="ECO:0000256" key="1">
    <source>
        <dbReference type="SAM" id="SignalP"/>
    </source>
</evidence>
<feature type="signal peptide" evidence="1">
    <location>
        <begin position="1"/>
        <end position="18"/>
    </location>
</feature>
<organism evidence="2 3">
    <name type="scientific">Joostella atrarenae</name>
    <dbReference type="NCBI Taxonomy" id="679257"/>
    <lineage>
        <taxon>Bacteria</taxon>
        <taxon>Pseudomonadati</taxon>
        <taxon>Bacteroidota</taxon>
        <taxon>Flavobacteriia</taxon>
        <taxon>Flavobacteriales</taxon>
        <taxon>Flavobacteriaceae</taxon>
        <taxon>Joostella</taxon>
    </lineage>
</organism>
<dbReference type="PROSITE" id="PS51257">
    <property type="entry name" value="PROKAR_LIPOPROTEIN"/>
    <property type="match status" value="1"/>
</dbReference>
<dbReference type="Proteomes" id="UP000829517">
    <property type="component" value="Unassembled WGS sequence"/>
</dbReference>
<keyword evidence="1" id="KW-0732">Signal</keyword>